<dbReference type="EC" id="3.6.1.17" evidence="2"/>
<gene>
    <name evidence="2" type="primary">prpE</name>
    <name evidence="2" type="ORF">CA85_51370</name>
</gene>
<dbReference type="EMBL" id="SJPK01000035">
    <property type="protein sequence ID" value="TWT51999.1"/>
    <property type="molecule type" value="Genomic_DNA"/>
</dbReference>
<dbReference type="GO" id="GO:0004081">
    <property type="term" value="F:bis(5'-nucleosyl)-tetraphosphatase (asymmetrical) activity"/>
    <property type="evidence" value="ECO:0007669"/>
    <property type="project" value="UniProtKB-EC"/>
</dbReference>
<dbReference type="PANTHER" id="PTHR42850">
    <property type="entry name" value="METALLOPHOSPHOESTERASE"/>
    <property type="match status" value="1"/>
</dbReference>
<evidence type="ECO:0000313" key="2">
    <source>
        <dbReference type="EMBL" id="TWT51999.1"/>
    </source>
</evidence>
<proteinExistence type="predicted"/>
<dbReference type="GO" id="GO:0005737">
    <property type="term" value="C:cytoplasm"/>
    <property type="evidence" value="ECO:0007669"/>
    <property type="project" value="TreeGrafter"/>
</dbReference>
<dbReference type="Proteomes" id="UP000318053">
    <property type="component" value="Unassembled WGS sequence"/>
</dbReference>
<dbReference type="AlphaFoldDB" id="A0A5C5WPB3"/>
<evidence type="ECO:0000313" key="3">
    <source>
        <dbReference type="Proteomes" id="UP000318053"/>
    </source>
</evidence>
<protein>
    <submittedName>
        <fullName evidence="2">Bis(5'-nucleosyl)-tetraphosphatase PrpE [asymmetrical]</fullName>
        <ecNumber evidence="2">3.6.1.17</ecNumber>
    </submittedName>
</protein>
<dbReference type="InterPro" id="IPR029052">
    <property type="entry name" value="Metallo-depent_PP-like"/>
</dbReference>
<name>A0A5C5WPB3_9BACT</name>
<dbReference type="SUPFAM" id="SSF56300">
    <property type="entry name" value="Metallo-dependent phosphatases"/>
    <property type="match status" value="1"/>
</dbReference>
<dbReference type="GO" id="GO:0016791">
    <property type="term" value="F:phosphatase activity"/>
    <property type="evidence" value="ECO:0007669"/>
    <property type="project" value="TreeGrafter"/>
</dbReference>
<comment type="caution">
    <text evidence="2">The sequence shown here is derived from an EMBL/GenBank/DDBJ whole genome shotgun (WGS) entry which is preliminary data.</text>
</comment>
<accession>A0A5C5WPB3</accession>
<dbReference type="Gene3D" id="3.60.21.10">
    <property type="match status" value="1"/>
</dbReference>
<organism evidence="2 3">
    <name type="scientific">Allorhodopirellula solitaria</name>
    <dbReference type="NCBI Taxonomy" id="2527987"/>
    <lineage>
        <taxon>Bacteria</taxon>
        <taxon>Pseudomonadati</taxon>
        <taxon>Planctomycetota</taxon>
        <taxon>Planctomycetia</taxon>
        <taxon>Pirellulales</taxon>
        <taxon>Pirellulaceae</taxon>
        <taxon>Allorhodopirellula</taxon>
    </lineage>
</organism>
<dbReference type="InterPro" id="IPR050126">
    <property type="entry name" value="Ap4A_hydrolase"/>
</dbReference>
<feature type="domain" description="Calcineurin-like phosphoesterase" evidence="1">
    <location>
        <begin position="10"/>
        <end position="164"/>
    </location>
</feature>
<keyword evidence="2" id="KW-0378">Hydrolase</keyword>
<evidence type="ECO:0000259" key="1">
    <source>
        <dbReference type="Pfam" id="PF00149"/>
    </source>
</evidence>
<dbReference type="Pfam" id="PF00149">
    <property type="entry name" value="Metallophos"/>
    <property type="match status" value="1"/>
</dbReference>
<keyword evidence="3" id="KW-1185">Reference proteome</keyword>
<dbReference type="InterPro" id="IPR004843">
    <property type="entry name" value="Calcineurin-like_PHP"/>
</dbReference>
<sequence>MKCSMANYDIIGDIHGHAGELRALLDELGYGRHGRGYRHAERKVVFVGDFVDRGPAIGEVVAIARAMVDAGDALAVMGNHEYNAIAFHTRRPGNPSSGKTSEWFRPHSQKNLRQHQATLDQMSPDELADAIGWFQTLPVAIEVGGIRVAHASWQTRDIDCIHEALANVGRFTPEFLAMSEDAGSDLNAAIENVLKGPELGLPAGYWIVDKAGHRRDSARIKWYEDGTGRTFRQHHLGSGEVPDLAIEGSDLAAVETYPAGAVPVFVGHYWLTGTPMPLAANVACTDYSVAKGGKLVAYRWDGEAELRAEKFCWVSEGARH</sequence>
<dbReference type="PANTHER" id="PTHR42850:SF7">
    <property type="entry name" value="BIS(5'-NUCLEOSYL)-TETRAPHOSPHATASE PRPE [ASYMMETRICAL]"/>
    <property type="match status" value="1"/>
</dbReference>
<reference evidence="2 3" key="1">
    <citation type="submission" date="2019-02" db="EMBL/GenBank/DDBJ databases">
        <title>Deep-cultivation of Planctomycetes and their phenomic and genomic characterization uncovers novel biology.</title>
        <authorList>
            <person name="Wiegand S."/>
            <person name="Jogler M."/>
            <person name="Boedeker C."/>
            <person name="Pinto D."/>
            <person name="Vollmers J."/>
            <person name="Rivas-Marin E."/>
            <person name="Kohn T."/>
            <person name="Peeters S.H."/>
            <person name="Heuer A."/>
            <person name="Rast P."/>
            <person name="Oberbeckmann S."/>
            <person name="Bunk B."/>
            <person name="Jeske O."/>
            <person name="Meyerdierks A."/>
            <person name="Storesund J.E."/>
            <person name="Kallscheuer N."/>
            <person name="Luecker S."/>
            <person name="Lage O.M."/>
            <person name="Pohl T."/>
            <person name="Merkel B.J."/>
            <person name="Hornburger P."/>
            <person name="Mueller R.-W."/>
            <person name="Bruemmer F."/>
            <person name="Labrenz M."/>
            <person name="Spormann A.M."/>
            <person name="Op Den Camp H."/>
            <person name="Overmann J."/>
            <person name="Amann R."/>
            <person name="Jetten M.S.M."/>
            <person name="Mascher T."/>
            <person name="Medema M.H."/>
            <person name="Devos D.P."/>
            <person name="Kaster A.-K."/>
            <person name="Ovreas L."/>
            <person name="Rohde M."/>
            <person name="Galperin M.Y."/>
            <person name="Jogler C."/>
        </authorList>
    </citation>
    <scope>NUCLEOTIDE SEQUENCE [LARGE SCALE GENOMIC DNA]</scope>
    <source>
        <strain evidence="2 3">CA85</strain>
    </source>
</reference>